<dbReference type="AlphaFoldDB" id="A0A382TY82"/>
<evidence type="ECO:0008006" key="2">
    <source>
        <dbReference type="Google" id="ProtNLM"/>
    </source>
</evidence>
<dbReference type="SUPFAM" id="SSF51197">
    <property type="entry name" value="Clavaminate synthase-like"/>
    <property type="match status" value="1"/>
</dbReference>
<proteinExistence type="predicted"/>
<dbReference type="Pfam" id="PF05721">
    <property type="entry name" value="PhyH"/>
    <property type="match status" value="1"/>
</dbReference>
<organism evidence="1">
    <name type="scientific">marine metagenome</name>
    <dbReference type="NCBI Taxonomy" id="408172"/>
    <lineage>
        <taxon>unclassified sequences</taxon>
        <taxon>metagenomes</taxon>
        <taxon>ecological metagenomes</taxon>
    </lineage>
</organism>
<gene>
    <name evidence="1" type="ORF">METZ01_LOCUS379511</name>
</gene>
<dbReference type="InterPro" id="IPR008775">
    <property type="entry name" value="Phytyl_CoA_dOase-like"/>
</dbReference>
<dbReference type="Gene3D" id="2.60.120.620">
    <property type="entry name" value="q2cbj1_9rhob like domain"/>
    <property type="match status" value="1"/>
</dbReference>
<reference evidence="1" key="1">
    <citation type="submission" date="2018-05" db="EMBL/GenBank/DDBJ databases">
        <authorList>
            <person name="Lanie J.A."/>
            <person name="Ng W.-L."/>
            <person name="Kazmierczak K.M."/>
            <person name="Andrzejewski T.M."/>
            <person name="Davidsen T.M."/>
            <person name="Wayne K.J."/>
            <person name="Tettelin H."/>
            <person name="Glass J.I."/>
            <person name="Rusch D."/>
            <person name="Podicherti R."/>
            <person name="Tsui H.-C.T."/>
            <person name="Winkler M.E."/>
        </authorList>
    </citation>
    <scope>NUCLEOTIDE SEQUENCE</scope>
</reference>
<dbReference type="PANTHER" id="PTHR20883">
    <property type="entry name" value="PHYTANOYL-COA DIOXYGENASE DOMAIN CONTAINING 1"/>
    <property type="match status" value="1"/>
</dbReference>
<name>A0A382TY82_9ZZZZ</name>
<sequence>MSSLNEKQLKDYEDYGFVAPINVLTLEEAIKIKEEIEYIEKKWPDELIGLGRNNVHYISPIFDQVWHNSKILDAVESIIGKDILVGGTTLFIKDPDKKGFVSWHQDAKYIGFEPYNWVTAWLAITDANEENGCMRMWSGSHKEKIKEHKDTFNKNNLLTRGQTVQNVPLEDTTPNILKAGQLSLHHPMIVHGSGANKSNTRRIGFVIQSYIGSNVDQVIGKVCVQQARGKDTFRYHKHAKRPSKLMNTEDIMIRTKANEELSKIFYNDAKKMGNY</sequence>
<dbReference type="EMBL" id="UINC01139852">
    <property type="protein sequence ID" value="SVD26657.1"/>
    <property type="molecule type" value="Genomic_DNA"/>
</dbReference>
<dbReference type="PANTHER" id="PTHR20883:SF52">
    <property type="entry name" value="ALPHA-KETOGLUTARATE-DEPENDENT HYPOPHOSPHITE DIOXYGENASE-LIKE GENE A2 [PROVISIONAL]-RELATED"/>
    <property type="match status" value="1"/>
</dbReference>
<accession>A0A382TY82</accession>
<protein>
    <recommendedName>
        <fullName evidence="2">Fe2OG dioxygenase domain-containing protein</fullName>
    </recommendedName>
</protein>
<evidence type="ECO:0000313" key="1">
    <source>
        <dbReference type="EMBL" id="SVD26657.1"/>
    </source>
</evidence>